<evidence type="ECO:0000313" key="3">
    <source>
        <dbReference type="Proteomes" id="UP000007431"/>
    </source>
</evidence>
<dbReference type="EMBL" id="GL377303">
    <property type="protein sequence ID" value="EFJ00938.1"/>
    <property type="molecule type" value="Genomic_DNA"/>
</dbReference>
<protein>
    <submittedName>
        <fullName evidence="2">Uncharacterized protein</fullName>
    </submittedName>
</protein>
<dbReference type="KEGG" id="scm:SCHCO_02562418"/>
<dbReference type="HOGENOM" id="CLU_089014_0_0_1"/>
<dbReference type="OMA" id="ESTYHRK"/>
<organism evidence="3">
    <name type="scientific">Schizophyllum commune (strain H4-8 / FGSC 9210)</name>
    <name type="common">Split gill fungus</name>
    <dbReference type="NCBI Taxonomy" id="578458"/>
    <lineage>
        <taxon>Eukaryota</taxon>
        <taxon>Fungi</taxon>
        <taxon>Dikarya</taxon>
        <taxon>Basidiomycota</taxon>
        <taxon>Agaricomycotina</taxon>
        <taxon>Agaricomycetes</taxon>
        <taxon>Agaricomycetidae</taxon>
        <taxon>Agaricales</taxon>
        <taxon>Schizophyllaceae</taxon>
        <taxon>Schizophyllum</taxon>
    </lineage>
</organism>
<dbReference type="eggNOG" id="ENOG502SFGK">
    <property type="taxonomic scope" value="Eukaryota"/>
</dbReference>
<feature type="compositionally biased region" description="Polar residues" evidence="1">
    <location>
        <begin position="1"/>
        <end position="20"/>
    </location>
</feature>
<dbReference type="RefSeq" id="XP_003035840.1">
    <property type="nucleotide sequence ID" value="XM_003035794.1"/>
</dbReference>
<reference evidence="2 3" key="1">
    <citation type="journal article" date="2010" name="Nat. Biotechnol.">
        <title>Genome sequence of the model mushroom Schizophyllum commune.</title>
        <authorList>
            <person name="Ohm R.A."/>
            <person name="de Jong J.F."/>
            <person name="Lugones L.G."/>
            <person name="Aerts A."/>
            <person name="Kothe E."/>
            <person name="Stajich J.E."/>
            <person name="de Vries R.P."/>
            <person name="Record E."/>
            <person name="Levasseur A."/>
            <person name="Baker S.E."/>
            <person name="Bartholomew K.A."/>
            <person name="Coutinho P.M."/>
            <person name="Erdmann S."/>
            <person name="Fowler T.J."/>
            <person name="Gathman A.C."/>
            <person name="Lombard V."/>
            <person name="Henrissat B."/>
            <person name="Knabe N."/>
            <person name="Kuees U."/>
            <person name="Lilly W.W."/>
            <person name="Lindquist E."/>
            <person name="Lucas S."/>
            <person name="Magnuson J.K."/>
            <person name="Piumi F."/>
            <person name="Raudaskoski M."/>
            <person name="Salamov A."/>
            <person name="Schmutz J."/>
            <person name="Schwarze F.W.M.R."/>
            <person name="vanKuyk P.A."/>
            <person name="Horton J.S."/>
            <person name="Grigoriev I.V."/>
            <person name="Woesten H.A.B."/>
        </authorList>
    </citation>
    <scope>NUCLEOTIDE SEQUENCE [LARGE SCALE GENOMIC DNA]</scope>
    <source>
        <strain evidence="3">H4-8 / FGSC 9210</strain>
    </source>
</reference>
<gene>
    <name evidence="2" type="ORF">SCHCODRAFT_51545</name>
</gene>
<proteinExistence type="predicted"/>
<dbReference type="VEuPathDB" id="FungiDB:SCHCODRAFT_02562418"/>
<feature type="region of interest" description="Disordered" evidence="1">
    <location>
        <begin position="1"/>
        <end position="44"/>
    </location>
</feature>
<feature type="compositionally biased region" description="Polar residues" evidence="1">
    <location>
        <begin position="29"/>
        <end position="42"/>
    </location>
</feature>
<name>D8PVW7_SCHCM</name>
<dbReference type="Proteomes" id="UP000007431">
    <property type="component" value="Unassembled WGS sequence"/>
</dbReference>
<evidence type="ECO:0000256" key="1">
    <source>
        <dbReference type="SAM" id="MobiDB-lite"/>
    </source>
</evidence>
<keyword evidence="3" id="KW-1185">Reference proteome</keyword>
<dbReference type="OrthoDB" id="17066at2759"/>
<evidence type="ECO:0000313" key="2">
    <source>
        <dbReference type="EMBL" id="EFJ00938.1"/>
    </source>
</evidence>
<sequence>MSSRLASFKGPSTPTSSPAQAQKRGGGNSAPNSPSRAGSTESTYHRQVRAAMQELQSIAQTWDELVLHDGLRAAKILVDSRTELENALALVPGRKPKTHLVSEKILVMEKCIVDLDVVLSKLRKQFQKMNAIIDSLEAVLQNAHKTKGWQWVSTEPLWVTWPLEKFVTEVPDLLVPYHRSLEEHTGMIQSLRKHSLSFEESRLIISEWAAQTDLEDEGWDARWNDLCAAEIDRWGRR</sequence>
<accession>D8PVW7</accession>
<dbReference type="AlphaFoldDB" id="D8PVW7"/>
<dbReference type="InParanoid" id="D8PVW7"/>
<dbReference type="GeneID" id="9595610"/>